<protein>
    <submittedName>
        <fullName evidence="1">Uncharacterized protein</fullName>
    </submittedName>
</protein>
<gene>
    <name evidence="1" type="ORF">ALECFALPRED_003874</name>
</gene>
<reference evidence="1" key="1">
    <citation type="submission" date="2021-03" db="EMBL/GenBank/DDBJ databases">
        <authorList>
            <person name="Tagirdzhanova G."/>
        </authorList>
    </citation>
    <scope>NUCLEOTIDE SEQUENCE</scope>
</reference>
<organism evidence="1 2">
    <name type="scientific">Alectoria fallacina</name>
    <dbReference type="NCBI Taxonomy" id="1903189"/>
    <lineage>
        <taxon>Eukaryota</taxon>
        <taxon>Fungi</taxon>
        <taxon>Dikarya</taxon>
        <taxon>Ascomycota</taxon>
        <taxon>Pezizomycotina</taxon>
        <taxon>Lecanoromycetes</taxon>
        <taxon>OSLEUM clade</taxon>
        <taxon>Lecanoromycetidae</taxon>
        <taxon>Lecanorales</taxon>
        <taxon>Lecanorineae</taxon>
        <taxon>Parmeliaceae</taxon>
        <taxon>Alectoria</taxon>
    </lineage>
</organism>
<sequence>MQWFDVYELWEQRKTKTGDVNSFVVEDDSAAPTWDKDIEALGQERQLEAEYLPKPPLRYIITSCPAMVSPIVTNGSSSHAAPVPTSPVHAGFVREKVGPVNHLDEVNRHRVRGTYGLGAAGKTQFCVK</sequence>
<evidence type="ECO:0000313" key="1">
    <source>
        <dbReference type="EMBL" id="CAF9907768.1"/>
    </source>
</evidence>
<accession>A0A8H3ENQ8</accession>
<dbReference type="AlphaFoldDB" id="A0A8H3ENQ8"/>
<keyword evidence="2" id="KW-1185">Reference proteome</keyword>
<proteinExistence type="predicted"/>
<comment type="caution">
    <text evidence="1">The sequence shown here is derived from an EMBL/GenBank/DDBJ whole genome shotgun (WGS) entry which is preliminary data.</text>
</comment>
<dbReference type="Proteomes" id="UP000664203">
    <property type="component" value="Unassembled WGS sequence"/>
</dbReference>
<dbReference type="EMBL" id="CAJPDR010000024">
    <property type="protein sequence ID" value="CAF9907768.1"/>
    <property type="molecule type" value="Genomic_DNA"/>
</dbReference>
<name>A0A8H3ENQ8_9LECA</name>
<evidence type="ECO:0000313" key="2">
    <source>
        <dbReference type="Proteomes" id="UP000664203"/>
    </source>
</evidence>